<evidence type="ECO:0000313" key="8">
    <source>
        <dbReference type="EMBL" id="KUG57273.1"/>
    </source>
</evidence>
<dbReference type="RefSeq" id="WP_058874072.1">
    <property type="nucleotide sequence ID" value="NZ_LQBK01000017.1"/>
</dbReference>
<feature type="transmembrane region" description="Helical" evidence="6">
    <location>
        <begin position="269"/>
        <end position="288"/>
    </location>
</feature>
<keyword evidence="5 6" id="KW-0472">Membrane</keyword>
<protein>
    <submittedName>
        <fullName evidence="8">Arabinose ABC transporter permease</fullName>
    </submittedName>
</protein>
<dbReference type="InterPro" id="IPR036259">
    <property type="entry name" value="MFS_trans_sf"/>
</dbReference>
<feature type="transmembrane region" description="Helical" evidence="6">
    <location>
        <begin position="237"/>
        <end position="257"/>
    </location>
</feature>
<dbReference type="GO" id="GO:0005886">
    <property type="term" value="C:plasma membrane"/>
    <property type="evidence" value="ECO:0007669"/>
    <property type="project" value="UniProtKB-SubCell"/>
</dbReference>
<organism evidence="8 9">
    <name type="scientific">Kocuria rosea subsp. polaris</name>
    <dbReference type="NCBI Taxonomy" id="136273"/>
    <lineage>
        <taxon>Bacteria</taxon>
        <taxon>Bacillati</taxon>
        <taxon>Actinomycetota</taxon>
        <taxon>Actinomycetes</taxon>
        <taxon>Micrococcales</taxon>
        <taxon>Micrococcaceae</taxon>
        <taxon>Kocuria</taxon>
    </lineage>
</organism>
<dbReference type="GO" id="GO:0022857">
    <property type="term" value="F:transmembrane transporter activity"/>
    <property type="evidence" value="ECO:0007669"/>
    <property type="project" value="InterPro"/>
</dbReference>
<dbReference type="PANTHER" id="PTHR43124">
    <property type="entry name" value="PURINE EFFLUX PUMP PBUE"/>
    <property type="match status" value="1"/>
</dbReference>
<evidence type="ECO:0000256" key="2">
    <source>
        <dbReference type="ARBA" id="ARBA00022475"/>
    </source>
</evidence>
<evidence type="ECO:0000256" key="6">
    <source>
        <dbReference type="SAM" id="Phobius"/>
    </source>
</evidence>
<dbReference type="Proteomes" id="UP000053512">
    <property type="component" value="Unassembled WGS sequence"/>
</dbReference>
<dbReference type="PANTHER" id="PTHR43124:SF3">
    <property type="entry name" value="CHLORAMPHENICOL EFFLUX PUMP RV0191"/>
    <property type="match status" value="1"/>
</dbReference>
<dbReference type="CDD" id="cd06174">
    <property type="entry name" value="MFS"/>
    <property type="match status" value="1"/>
</dbReference>
<evidence type="ECO:0000256" key="4">
    <source>
        <dbReference type="ARBA" id="ARBA00022989"/>
    </source>
</evidence>
<evidence type="ECO:0000259" key="7">
    <source>
        <dbReference type="PROSITE" id="PS50850"/>
    </source>
</evidence>
<evidence type="ECO:0000313" key="9">
    <source>
        <dbReference type="Proteomes" id="UP000053512"/>
    </source>
</evidence>
<dbReference type="Gene3D" id="1.20.1250.20">
    <property type="entry name" value="MFS general substrate transporter like domains"/>
    <property type="match status" value="1"/>
</dbReference>
<dbReference type="InterPro" id="IPR050189">
    <property type="entry name" value="MFS_Efflux_Transporters"/>
</dbReference>
<keyword evidence="4 6" id="KW-1133">Transmembrane helix</keyword>
<feature type="transmembrane region" description="Helical" evidence="6">
    <location>
        <begin position="75"/>
        <end position="94"/>
    </location>
</feature>
<gene>
    <name evidence="8" type="ORF">AVL61_14175</name>
</gene>
<dbReference type="EMBL" id="LQBK01000017">
    <property type="protein sequence ID" value="KUG57273.1"/>
    <property type="molecule type" value="Genomic_DNA"/>
</dbReference>
<feature type="transmembrane region" description="Helical" evidence="6">
    <location>
        <begin position="204"/>
        <end position="225"/>
    </location>
</feature>
<feature type="transmembrane region" description="Helical" evidence="6">
    <location>
        <begin position="356"/>
        <end position="376"/>
    </location>
</feature>
<evidence type="ECO:0000256" key="1">
    <source>
        <dbReference type="ARBA" id="ARBA00004651"/>
    </source>
</evidence>
<dbReference type="SUPFAM" id="SSF103473">
    <property type="entry name" value="MFS general substrate transporter"/>
    <property type="match status" value="1"/>
</dbReference>
<feature type="transmembrane region" description="Helical" evidence="6">
    <location>
        <begin position="134"/>
        <end position="157"/>
    </location>
</feature>
<feature type="transmembrane region" description="Helical" evidence="6">
    <location>
        <begin position="163"/>
        <end position="183"/>
    </location>
</feature>
<evidence type="ECO:0000256" key="5">
    <source>
        <dbReference type="ARBA" id="ARBA00023136"/>
    </source>
</evidence>
<keyword evidence="3 6" id="KW-0812">Transmembrane</keyword>
<dbReference type="Pfam" id="PF07690">
    <property type="entry name" value="MFS_1"/>
    <property type="match status" value="1"/>
</dbReference>
<feature type="transmembrane region" description="Helical" evidence="6">
    <location>
        <begin position="100"/>
        <end position="122"/>
    </location>
</feature>
<evidence type="ECO:0000256" key="3">
    <source>
        <dbReference type="ARBA" id="ARBA00022692"/>
    </source>
</evidence>
<sequence>MTLSAGHRIGLAGAAVVGVAFGMARYAYGLTLPGIREDLGLSELVLGLVSSATFAGYLAGLLLAGRLAARHGSRAPTTVGGVCGTAGAVIVTFAQSPWLLAVGVVLAGSAGGWVWAPYSDIVTRAVPLRQQPRALAIITTGTSGGLLLLGGLAVTAALGSWRLVWAGIAVAAVAAAVVNLRLVPRTRPAARPDGPGGASSLVTALRVPGAYSVVYFAVVVIYFTYAADALGSGTLPAAAVPALYAVIGLTGMVGVTTGALAQRMGSGRVAALSLVTVAAALALLGLAADSLAATMVSACIFGVGYMTGSAVLAVWTAELVPDRAGAAFTTCLVVGAFSSVAAPAVAGAVIPGLGLGTLLVLTAAVALLSGAALLLVQGSFRRAAVGETSP</sequence>
<name>A0A0W8IBD6_KOCRO</name>
<dbReference type="OrthoDB" id="2957247at2"/>
<dbReference type="AlphaFoldDB" id="A0A0W8IBD6"/>
<dbReference type="PROSITE" id="PS50850">
    <property type="entry name" value="MFS"/>
    <property type="match status" value="1"/>
</dbReference>
<keyword evidence="2" id="KW-1003">Cell membrane</keyword>
<comment type="subcellular location">
    <subcellularLocation>
        <location evidence="1">Cell membrane</location>
        <topology evidence="1">Multi-pass membrane protein</topology>
    </subcellularLocation>
</comment>
<reference evidence="9" key="1">
    <citation type="submission" date="2015-12" db="EMBL/GenBank/DDBJ databases">
        <authorList>
            <person name="Nair G.R."/>
            <person name="Kaur G."/>
            <person name="Mayilraj S."/>
        </authorList>
    </citation>
    <scope>NUCLEOTIDE SEQUENCE [LARGE SCALE GENOMIC DNA]</scope>
    <source>
        <strain evidence="9">CD08_4</strain>
    </source>
</reference>
<proteinExistence type="predicted"/>
<accession>A0A0W8IBD6</accession>
<dbReference type="InterPro" id="IPR020846">
    <property type="entry name" value="MFS_dom"/>
</dbReference>
<dbReference type="InterPro" id="IPR011701">
    <property type="entry name" value="MFS"/>
</dbReference>
<feature type="domain" description="Major facilitator superfamily (MFS) profile" evidence="7">
    <location>
        <begin position="10"/>
        <end position="381"/>
    </location>
</feature>
<feature type="transmembrane region" description="Helical" evidence="6">
    <location>
        <begin position="45"/>
        <end position="63"/>
    </location>
</feature>
<feature type="transmembrane region" description="Helical" evidence="6">
    <location>
        <begin position="294"/>
        <end position="315"/>
    </location>
</feature>
<comment type="caution">
    <text evidence="8">The sequence shown here is derived from an EMBL/GenBank/DDBJ whole genome shotgun (WGS) entry which is preliminary data.</text>
</comment>
<feature type="transmembrane region" description="Helical" evidence="6">
    <location>
        <begin position="327"/>
        <end position="350"/>
    </location>
</feature>